<dbReference type="InterPro" id="IPR036388">
    <property type="entry name" value="WH-like_DNA-bd_sf"/>
</dbReference>
<evidence type="ECO:0000256" key="5">
    <source>
        <dbReference type="ARBA" id="ARBA00023163"/>
    </source>
</evidence>
<dbReference type="Gene3D" id="6.10.250.690">
    <property type="match status" value="1"/>
</dbReference>
<dbReference type="InterPro" id="IPR001867">
    <property type="entry name" value="OmpR/PhoB-type_DNA-bd"/>
</dbReference>
<keyword evidence="1 6" id="KW-0597">Phosphoprotein</keyword>
<dbReference type="InterPro" id="IPR039420">
    <property type="entry name" value="WalR-like"/>
</dbReference>
<evidence type="ECO:0000259" key="8">
    <source>
        <dbReference type="PROSITE" id="PS50110"/>
    </source>
</evidence>
<protein>
    <submittedName>
        <fullName evidence="10">Response regulator transcription factor</fullName>
    </submittedName>
</protein>
<dbReference type="Pfam" id="PF00486">
    <property type="entry name" value="Trans_reg_C"/>
    <property type="match status" value="1"/>
</dbReference>
<gene>
    <name evidence="10" type="ORF">K3177_04315</name>
</gene>
<dbReference type="InterPro" id="IPR001789">
    <property type="entry name" value="Sig_transdc_resp-reg_receiver"/>
</dbReference>
<evidence type="ECO:0000256" key="6">
    <source>
        <dbReference type="PROSITE-ProRule" id="PRU00169"/>
    </source>
</evidence>
<dbReference type="InterPro" id="IPR016032">
    <property type="entry name" value="Sig_transdc_resp-reg_C-effctor"/>
</dbReference>
<keyword evidence="3" id="KW-0805">Transcription regulation</keyword>
<dbReference type="RefSeq" id="WP_221597194.1">
    <property type="nucleotide sequence ID" value="NZ_JAIGNQ010000001.1"/>
</dbReference>
<evidence type="ECO:0000256" key="1">
    <source>
        <dbReference type="ARBA" id="ARBA00022553"/>
    </source>
</evidence>
<dbReference type="SMART" id="SM00448">
    <property type="entry name" value="REC"/>
    <property type="match status" value="1"/>
</dbReference>
<dbReference type="PROSITE" id="PS50110">
    <property type="entry name" value="RESPONSE_REGULATORY"/>
    <property type="match status" value="1"/>
</dbReference>
<keyword evidence="4 7" id="KW-0238">DNA-binding</keyword>
<accession>A0ABS7JCH8</accession>
<evidence type="ECO:0000256" key="4">
    <source>
        <dbReference type="ARBA" id="ARBA00023125"/>
    </source>
</evidence>
<feature type="domain" description="Response regulatory" evidence="8">
    <location>
        <begin position="9"/>
        <end position="120"/>
    </location>
</feature>
<proteinExistence type="predicted"/>
<evidence type="ECO:0000313" key="11">
    <source>
        <dbReference type="Proteomes" id="UP000776651"/>
    </source>
</evidence>
<keyword evidence="2" id="KW-0902">Two-component regulatory system</keyword>
<evidence type="ECO:0000256" key="2">
    <source>
        <dbReference type="ARBA" id="ARBA00023012"/>
    </source>
</evidence>
<dbReference type="Proteomes" id="UP000776651">
    <property type="component" value="Unassembled WGS sequence"/>
</dbReference>
<evidence type="ECO:0000259" key="9">
    <source>
        <dbReference type="PROSITE" id="PS51755"/>
    </source>
</evidence>
<comment type="caution">
    <text evidence="10">The sequence shown here is derived from an EMBL/GenBank/DDBJ whole genome shotgun (WGS) entry which is preliminary data.</text>
</comment>
<evidence type="ECO:0000256" key="7">
    <source>
        <dbReference type="PROSITE-ProRule" id="PRU01091"/>
    </source>
</evidence>
<feature type="DNA-binding region" description="OmpR/PhoB-type" evidence="7">
    <location>
        <begin position="135"/>
        <end position="237"/>
    </location>
</feature>
<feature type="domain" description="OmpR/PhoB-type" evidence="9">
    <location>
        <begin position="135"/>
        <end position="237"/>
    </location>
</feature>
<organism evidence="10 11">
    <name type="scientific">Qipengyuania pacifica</name>
    <dbReference type="NCBI Taxonomy" id="2860199"/>
    <lineage>
        <taxon>Bacteria</taxon>
        <taxon>Pseudomonadati</taxon>
        <taxon>Pseudomonadota</taxon>
        <taxon>Alphaproteobacteria</taxon>
        <taxon>Sphingomonadales</taxon>
        <taxon>Erythrobacteraceae</taxon>
        <taxon>Qipengyuania</taxon>
    </lineage>
</organism>
<feature type="modified residue" description="4-aspartylphosphate" evidence="6">
    <location>
        <position position="56"/>
    </location>
</feature>
<dbReference type="Gene3D" id="1.10.10.10">
    <property type="entry name" value="Winged helix-like DNA-binding domain superfamily/Winged helix DNA-binding domain"/>
    <property type="match status" value="1"/>
</dbReference>
<dbReference type="CDD" id="cd00383">
    <property type="entry name" value="trans_reg_C"/>
    <property type="match status" value="1"/>
</dbReference>
<name>A0ABS7JCH8_9SPHN</name>
<dbReference type="EMBL" id="JAIGNQ010000001">
    <property type="protein sequence ID" value="MBX7487732.1"/>
    <property type="molecule type" value="Genomic_DNA"/>
</dbReference>
<dbReference type="PROSITE" id="PS51755">
    <property type="entry name" value="OMPR_PHOB"/>
    <property type="match status" value="1"/>
</dbReference>
<dbReference type="PANTHER" id="PTHR48111">
    <property type="entry name" value="REGULATOR OF RPOS"/>
    <property type="match status" value="1"/>
</dbReference>
<evidence type="ECO:0000256" key="3">
    <source>
        <dbReference type="ARBA" id="ARBA00023015"/>
    </source>
</evidence>
<sequence length="241" mass="27299">MQISERTYQIALVEDDGALRTLLTRYLRQSGFPVRGYATAAEFRASADQFDLVILDVMLPATSGLDLCRWLRERSKVPIIFISARSSHTDRIVGLELGADDYLIKPVDPGELVARIRSVLRRSEEAGQRDMADYASIVRFEGWQMDRRRRELFAPEGSRVSISEAEFDLLNVFIDMPQRVIGRDTLLEHSRSRLPGRDHSDRSVDVLVSRLRRKLGSVDGGRDLIRTVRGVGYVFTSSVDA</sequence>
<evidence type="ECO:0000313" key="10">
    <source>
        <dbReference type="EMBL" id="MBX7487732.1"/>
    </source>
</evidence>
<dbReference type="SUPFAM" id="SSF52172">
    <property type="entry name" value="CheY-like"/>
    <property type="match status" value="1"/>
</dbReference>
<dbReference type="Pfam" id="PF00072">
    <property type="entry name" value="Response_reg"/>
    <property type="match status" value="1"/>
</dbReference>
<dbReference type="SUPFAM" id="SSF46894">
    <property type="entry name" value="C-terminal effector domain of the bipartite response regulators"/>
    <property type="match status" value="1"/>
</dbReference>
<keyword evidence="11" id="KW-1185">Reference proteome</keyword>
<reference evidence="10 11" key="1">
    <citation type="submission" date="2021-08" db="EMBL/GenBank/DDBJ databases">
        <title>Comparative Genomics Analysis of the Genus Qipengyuania Reveals Extensive Genetic Diversity and Metabolic Versatility, Including the Description of Fifteen Novel Species.</title>
        <authorList>
            <person name="Liu Y."/>
        </authorList>
    </citation>
    <scope>NUCLEOTIDE SEQUENCE [LARGE SCALE GENOMIC DNA]</scope>
    <source>
        <strain evidence="10 11">GH25</strain>
    </source>
</reference>
<dbReference type="PANTHER" id="PTHR48111:SF4">
    <property type="entry name" value="DNA-BINDING DUAL TRANSCRIPTIONAL REGULATOR OMPR"/>
    <property type="match status" value="1"/>
</dbReference>
<keyword evidence="5" id="KW-0804">Transcription</keyword>
<dbReference type="InterPro" id="IPR011006">
    <property type="entry name" value="CheY-like_superfamily"/>
</dbReference>
<dbReference type="SMART" id="SM00862">
    <property type="entry name" value="Trans_reg_C"/>
    <property type="match status" value="1"/>
</dbReference>
<dbReference type="Gene3D" id="3.40.50.2300">
    <property type="match status" value="1"/>
</dbReference>